<reference evidence="2 3" key="1">
    <citation type="submission" date="2016-09" db="EMBL/GenBank/DDBJ databases">
        <authorList>
            <person name="Capua I."/>
            <person name="De Benedictis P."/>
            <person name="Joannis T."/>
            <person name="Lombin L.H."/>
            <person name="Cattoli G."/>
        </authorList>
    </citation>
    <scope>NUCLEOTIDE SEQUENCE [LARGE SCALE GENOMIC DNA]</scope>
    <source>
        <strain evidence="2 3">A7P-90m</strain>
    </source>
</reference>
<keyword evidence="3" id="KW-1185">Reference proteome</keyword>
<dbReference type="Pfam" id="PF13568">
    <property type="entry name" value="OMP_b-brl_2"/>
    <property type="match status" value="1"/>
</dbReference>
<dbReference type="Proteomes" id="UP000199452">
    <property type="component" value="Unassembled WGS sequence"/>
</dbReference>
<accession>A0A1G6JFN9</accession>
<dbReference type="AlphaFoldDB" id="A0A1G6JFN9"/>
<dbReference type="STRING" id="1640674.SAMN05216323_10205"/>
<dbReference type="OrthoDB" id="978236at2"/>
<name>A0A1G6JFN9_9BACT</name>
<proteinExistence type="predicted"/>
<sequence>MKKIYFIALLTMVGLSAFGQEYRFGIFADPQFFWLKTDSKNLESNGTRTNFNVGMALEKYFAKRYAFLTGISMNGVGGQLNYNVATTIHTSDGDKVLTPGTGVLYKLQYLSIPLGLKFCTNEIGYLTYYAHVGVTNHVLIRAKADIDAQNVSGENVRDEINLYTASYQIGAGAEYSLGGSAALQLGVTYSNGVIDVLKSSDFNAISSGVSIRVGVMF</sequence>
<protein>
    <submittedName>
        <fullName evidence="2">Opacity protein</fullName>
    </submittedName>
</protein>
<dbReference type="InterPro" id="IPR011250">
    <property type="entry name" value="OMP/PagP_B-barrel"/>
</dbReference>
<evidence type="ECO:0000259" key="1">
    <source>
        <dbReference type="Pfam" id="PF13568"/>
    </source>
</evidence>
<feature type="domain" description="Outer membrane protein beta-barrel" evidence="1">
    <location>
        <begin position="37"/>
        <end position="196"/>
    </location>
</feature>
<evidence type="ECO:0000313" key="3">
    <source>
        <dbReference type="Proteomes" id="UP000199452"/>
    </source>
</evidence>
<dbReference type="RefSeq" id="WP_092437319.1">
    <property type="nucleotide sequence ID" value="NZ_FMYP01000020.1"/>
</dbReference>
<organism evidence="2 3">
    <name type="scientific">Williamwhitmania taraxaci</name>
    <dbReference type="NCBI Taxonomy" id="1640674"/>
    <lineage>
        <taxon>Bacteria</taxon>
        <taxon>Pseudomonadati</taxon>
        <taxon>Bacteroidota</taxon>
        <taxon>Bacteroidia</taxon>
        <taxon>Bacteroidales</taxon>
        <taxon>Williamwhitmaniaceae</taxon>
        <taxon>Williamwhitmania</taxon>
    </lineage>
</organism>
<gene>
    <name evidence="2" type="ORF">SAMN05216323_10205</name>
</gene>
<dbReference type="InterPro" id="IPR025665">
    <property type="entry name" value="Beta-barrel_OMP_2"/>
</dbReference>
<dbReference type="EMBL" id="FMYP01000020">
    <property type="protein sequence ID" value="SDC17541.1"/>
    <property type="molecule type" value="Genomic_DNA"/>
</dbReference>
<dbReference type="SUPFAM" id="SSF56925">
    <property type="entry name" value="OMPA-like"/>
    <property type="match status" value="1"/>
</dbReference>
<evidence type="ECO:0000313" key="2">
    <source>
        <dbReference type="EMBL" id="SDC17541.1"/>
    </source>
</evidence>